<dbReference type="Pfam" id="PF03852">
    <property type="entry name" value="Vsr"/>
    <property type="match status" value="1"/>
</dbReference>
<comment type="similarity">
    <text evidence="6">Belongs to the Vsr family.</text>
</comment>
<keyword evidence="8" id="KW-1185">Reference proteome</keyword>
<evidence type="ECO:0000256" key="2">
    <source>
        <dbReference type="ARBA" id="ARBA00022759"/>
    </source>
</evidence>
<dbReference type="EMBL" id="SIHJ01000001">
    <property type="protein sequence ID" value="TWT35723.1"/>
    <property type="molecule type" value="Genomic_DNA"/>
</dbReference>
<dbReference type="InterPro" id="IPR011335">
    <property type="entry name" value="Restrct_endonuc-II-like"/>
</dbReference>
<dbReference type="Gene3D" id="3.40.960.10">
    <property type="entry name" value="VSR Endonuclease"/>
    <property type="match status" value="1"/>
</dbReference>
<keyword evidence="3" id="KW-0227">DNA damage</keyword>
<evidence type="ECO:0000256" key="6">
    <source>
        <dbReference type="ARBA" id="ARBA00029466"/>
    </source>
</evidence>
<dbReference type="GO" id="GO:0016787">
    <property type="term" value="F:hydrolase activity"/>
    <property type="evidence" value="ECO:0007669"/>
    <property type="project" value="UniProtKB-KW"/>
</dbReference>
<evidence type="ECO:0000256" key="1">
    <source>
        <dbReference type="ARBA" id="ARBA00022722"/>
    </source>
</evidence>
<keyword evidence="5" id="KW-0234">DNA repair</keyword>
<keyword evidence="4 7" id="KW-0378">Hydrolase</keyword>
<sequence>MRAVKSRDTGPELLVAKLLRAADVRYRRDVARLAGRPDFLLTEARIALFVHGCFWHGHTCARGARVPKNNRDYWLAKIARNRRRDRRAARELRAAGYGVWTLWECQLKQALPTRLLTESRRRSG</sequence>
<protein>
    <submittedName>
        <fullName evidence="7">Very short patch repair protein</fullName>
        <ecNumber evidence="7">3.1.-.-</ecNumber>
    </submittedName>
</protein>
<evidence type="ECO:0000313" key="8">
    <source>
        <dbReference type="Proteomes" id="UP000316714"/>
    </source>
</evidence>
<dbReference type="AlphaFoldDB" id="A0A5C5VCM2"/>
<evidence type="ECO:0000256" key="5">
    <source>
        <dbReference type="ARBA" id="ARBA00023204"/>
    </source>
</evidence>
<keyword evidence="2" id="KW-0255">Endonuclease</keyword>
<organism evidence="7 8">
    <name type="scientific">Posidoniimonas corsicana</name>
    <dbReference type="NCBI Taxonomy" id="1938618"/>
    <lineage>
        <taxon>Bacteria</taxon>
        <taxon>Pseudomonadati</taxon>
        <taxon>Planctomycetota</taxon>
        <taxon>Planctomycetia</taxon>
        <taxon>Pirellulales</taxon>
        <taxon>Lacipirellulaceae</taxon>
        <taxon>Posidoniimonas</taxon>
    </lineage>
</organism>
<gene>
    <name evidence="7" type="primary">vsr</name>
    <name evidence="7" type="ORF">KOR34_06170</name>
</gene>
<accession>A0A5C5VCM2</accession>
<proteinExistence type="inferred from homology"/>
<name>A0A5C5VCM2_9BACT</name>
<keyword evidence="1" id="KW-0540">Nuclease</keyword>
<reference evidence="7 8" key="1">
    <citation type="submission" date="2019-02" db="EMBL/GenBank/DDBJ databases">
        <title>Deep-cultivation of Planctomycetes and their phenomic and genomic characterization uncovers novel biology.</title>
        <authorList>
            <person name="Wiegand S."/>
            <person name="Jogler M."/>
            <person name="Boedeker C."/>
            <person name="Pinto D."/>
            <person name="Vollmers J."/>
            <person name="Rivas-Marin E."/>
            <person name="Kohn T."/>
            <person name="Peeters S.H."/>
            <person name="Heuer A."/>
            <person name="Rast P."/>
            <person name="Oberbeckmann S."/>
            <person name="Bunk B."/>
            <person name="Jeske O."/>
            <person name="Meyerdierks A."/>
            <person name="Storesund J.E."/>
            <person name="Kallscheuer N."/>
            <person name="Luecker S."/>
            <person name="Lage O.M."/>
            <person name="Pohl T."/>
            <person name="Merkel B.J."/>
            <person name="Hornburger P."/>
            <person name="Mueller R.-W."/>
            <person name="Bruemmer F."/>
            <person name="Labrenz M."/>
            <person name="Spormann A.M."/>
            <person name="Op Den Camp H."/>
            <person name="Overmann J."/>
            <person name="Amann R."/>
            <person name="Jetten M.S.M."/>
            <person name="Mascher T."/>
            <person name="Medema M.H."/>
            <person name="Devos D.P."/>
            <person name="Kaster A.-K."/>
            <person name="Ovreas L."/>
            <person name="Rohde M."/>
            <person name="Galperin M.Y."/>
            <person name="Jogler C."/>
        </authorList>
    </citation>
    <scope>NUCLEOTIDE SEQUENCE [LARGE SCALE GENOMIC DNA]</scope>
    <source>
        <strain evidence="7 8">KOR34</strain>
    </source>
</reference>
<evidence type="ECO:0000256" key="4">
    <source>
        <dbReference type="ARBA" id="ARBA00022801"/>
    </source>
</evidence>
<dbReference type="SUPFAM" id="SSF52980">
    <property type="entry name" value="Restriction endonuclease-like"/>
    <property type="match status" value="1"/>
</dbReference>
<dbReference type="GO" id="GO:0004519">
    <property type="term" value="F:endonuclease activity"/>
    <property type="evidence" value="ECO:0007669"/>
    <property type="project" value="UniProtKB-KW"/>
</dbReference>
<dbReference type="InterPro" id="IPR004603">
    <property type="entry name" value="DNA_mismatch_endonuc_vsr"/>
</dbReference>
<dbReference type="GO" id="GO:0006298">
    <property type="term" value="P:mismatch repair"/>
    <property type="evidence" value="ECO:0007669"/>
    <property type="project" value="InterPro"/>
</dbReference>
<evidence type="ECO:0000256" key="3">
    <source>
        <dbReference type="ARBA" id="ARBA00022763"/>
    </source>
</evidence>
<dbReference type="OrthoDB" id="9801520at2"/>
<dbReference type="EC" id="3.1.-.-" evidence="7"/>
<evidence type="ECO:0000313" key="7">
    <source>
        <dbReference type="EMBL" id="TWT35723.1"/>
    </source>
</evidence>
<dbReference type="Proteomes" id="UP000316714">
    <property type="component" value="Unassembled WGS sequence"/>
</dbReference>
<comment type="caution">
    <text evidence="7">The sequence shown here is derived from an EMBL/GenBank/DDBJ whole genome shotgun (WGS) entry which is preliminary data.</text>
</comment>
<dbReference type="NCBIfam" id="TIGR00632">
    <property type="entry name" value="vsr"/>
    <property type="match status" value="1"/>
</dbReference>